<evidence type="ECO:0000256" key="8">
    <source>
        <dbReference type="ARBA" id="ARBA00030894"/>
    </source>
</evidence>
<dbReference type="GO" id="GO:0005737">
    <property type="term" value="C:cytoplasm"/>
    <property type="evidence" value="ECO:0007669"/>
    <property type="project" value="UniProtKB-SubCell"/>
</dbReference>
<feature type="domain" description="Phosphoadenosine phosphosulphate reductase" evidence="11">
    <location>
        <begin position="42"/>
        <end position="213"/>
    </location>
</feature>
<evidence type="ECO:0000256" key="3">
    <source>
        <dbReference type="ARBA" id="ARBA00023002"/>
    </source>
</evidence>
<dbReference type="RefSeq" id="WP_188801933.1">
    <property type="nucleotide sequence ID" value="NZ_BMOK01000003.1"/>
</dbReference>
<comment type="pathway">
    <text evidence="5 10">Sulfur metabolism; hydrogen sulfide biosynthesis; sulfite from sulfate.</text>
</comment>
<reference evidence="12" key="1">
    <citation type="journal article" date="2014" name="Int. J. Syst. Evol. Microbiol.">
        <title>Complete genome sequence of Corynebacterium casei LMG S-19264T (=DSM 44701T), isolated from a smear-ripened cheese.</title>
        <authorList>
            <consortium name="US DOE Joint Genome Institute (JGI-PGF)"/>
            <person name="Walter F."/>
            <person name="Albersmeier A."/>
            <person name="Kalinowski J."/>
            <person name="Ruckert C."/>
        </authorList>
    </citation>
    <scope>NUCLEOTIDE SEQUENCE</scope>
    <source>
        <strain evidence="12">JCM 15325</strain>
    </source>
</reference>
<dbReference type="GO" id="GO:0051539">
    <property type="term" value="F:4 iron, 4 sulfur cluster binding"/>
    <property type="evidence" value="ECO:0007669"/>
    <property type="project" value="UniProtKB-UniRule"/>
</dbReference>
<dbReference type="GO" id="GO:0043866">
    <property type="term" value="F:adenylyl-sulfate reductase (thioredoxin) activity"/>
    <property type="evidence" value="ECO:0007669"/>
    <property type="project" value="UniProtKB-EC"/>
</dbReference>
<keyword evidence="10" id="KW-0411">Iron-sulfur</keyword>
<dbReference type="NCBIfam" id="NF002537">
    <property type="entry name" value="PRK02090.1"/>
    <property type="match status" value="1"/>
</dbReference>
<comment type="cofactor">
    <cofactor evidence="10">
        <name>[4Fe-4S] cluster</name>
        <dbReference type="ChEBI" id="CHEBI:49883"/>
    </cofactor>
    <text evidence="10">Binds 1 [4Fe-4S] cluster per subunit.</text>
</comment>
<evidence type="ECO:0000256" key="9">
    <source>
        <dbReference type="ARBA" id="ARBA00032041"/>
    </source>
</evidence>
<dbReference type="GO" id="GO:0004604">
    <property type="term" value="F:phosphoadenylyl-sulfate reductase (thioredoxin) activity"/>
    <property type="evidence" value="ECO:0007669"/>
    <property type="project" value="UniProtKB-UniRule"/>
</dbReference>
<dbReference type="CDD" id="cd23945">
    <property type="entry name" value="PAPS_reductase"/>
    <property type="match status" value="1"/>
</dbReference>
<dbReference type="InterPro" id="IPR002500">
    <property type="entry name" value="PAPS_reduct_dom"/>
</dbReference>
<name>A0A917RZ92_9BACL</name>
<dbReference type="EMBL" id="BMOK01000003">
    <property type="protein sequence ID" value="GGL47488.1"/>
    <property type="molecule type" value="Genomic_DNA"/>
</dbReference>
<dbReference type="Pfam" id="PF01507">
    <property type="entry name" value="PAPS_reduct"/>
    <property type="match status" value="1"/>
</dbReference>
<dbReference type="PIRSF" id="PIRSF000857">
    <property type="entry name" value="PAPS_reductase"/>
    <property type="match status" value="1"/>
</dbReference>
<dbReference type="AlphaFoldDB" id="A0A917RZ92"/>
<evidence type="ECO:0000256" key="10">
    <source>
        <dbReference type="HAMAP-Rule" id="MF_00063"/>
    </source>
</evidence>
<dbReference type="Gene3D" id="3.40.50.620">
    <property type="entry name" value="HUPs"/>
    <property type="match status" value="1"/>
</dbReference>
<organism evidence="12 13">
    <name type="scientific">Sporolactobacillus putidus</name>
    <dbReference type="NCBI Taxonomy" id="492735"/>
    <lineage>
        <taxon>Bacteria</taxon>
        <taxon>Bacillati</taxon>
        <taxon>Bacillota</taxon>
        <taxon>Bacilli</taxon>
        <taxon>Bacillales</taxon>
        <taxon>Sporolactobacillaceae</taxon>
        <taxon>Sporolactobacillus</taxon>
    </lineage>
</organism>
<evidence type="ECO:0000256" key="5">
    <source>
        <dbReference type="ARBA" id="ARBA00024327"/>
    </source>
</evidence>
<dbReference type="EC" id="1.8.4.10" evidence="6 10"/>
<sequence>MGDTLTYSNWAREGLPKFQSGDPLKGAEEVLRWAYGAYGDKVAYSCSFGVEGMVLIDLIGHIKSDAAVIFLDTDFHFKETYELIDRVQVNYPKLKIIRLKPELSPEEQAEKYGESLWAKRPDLCCKLRKINPLAGRLKQYDAWISGLRRDQSATRRFVEFVNKDEKFRSIKICPLIHWTWQEVWTYVREHDLPYNPLHDRHYPSIGCEYCTLPVRDGEDMRAGRWSAFDKTECGLHVKD</sequence>
<dbReference type="GO" id="GO:0046872">
    <property type="term" value="F:metal ion binding"/>
    <property type="evidence" value="ECO:0007669"/>
    <property type="project" value="UniProtKB-KW"/>
</dbReference>
<evidence type="ECO:0000256" key="6">
    <source>
        <dbReference type="ARBA" id="ARBA00024386"/>
    </source>
</evidence>
<keyword evidence="3 10" id="KW-0560">Oxidoreductase</keyword>
<dbReference type="NCBIfam" id="TIGR02055">
    <property type="entry name" value="APS_reductase"/>
    <property type="match status" value="1"/>
</dbReference>
<keyword evidence="2 10" id="KW-0963">Cytoplasm</keyword>
<evidence type="ECO:0000256" key="4">
    <source>
        <dbReference type="ARBA" id="ARBA00024298"/>
    </source>
</evidence>
<dbReference type="PANTHER" id="PTHR46509">
    <property type="entry name" value="PHOSPHOADENOSINE PHOSPHOSULFATE REDUCTASE"/>
    <property type="match status" value="1"/>
</dbReference>
<feature type="binding site" evidence="10">
    <location>
        <position position="210"/>
    </location>
    <ligand>
        <name>[4Fe-4S] cluster</name>
        <dbReference type="ChEBI" id="CHEBI:49883"/>
    </ligand>
</feature>
<comment type="caution">
    <text evidence="12">The sequence shown here is derived from an EMBL/GenBank/DDBJ whole genome shotgun (WGS) entry which is preliminary data.</text>
</comment>
<dbReference type="InterPro" id="IPR011798">
    <property type="entry name" value="APS_reductase"/>
</dbReference>
<evidence type="ECO:0000313" key="13">
    <source>
        <dbReference type="Proteomes" id="UP000654670"/>
    </source>
</evidence>
<proteinExistence type="inferred from homology"/>
<comment type="similarity">
    <text evidence="1 10">Belongs to the PAPS reductase family. CysH subfamily.</text>
</comment>
<evidence type="ECO:0000256" key="2">
    <source>
        <dbReference type="ARBA" id="ARBA00022490"/>
    </source>
</evidence>
<dbReference type="InterPro" id="IPR014729">
    <property type="entry name" value="Rossmann-like_a/b/a_fold"/>
</dbReference>
<evidence type="ECO:0000256" key="7">
    <source>
        <dbReference type="ARBA" id="ARBA00029514"/>
    </source>
</evidence>
<evidence type="ECO:0000259" key="11">
    <source>
        <dbReference type="Pfam" id="PF01507"/>
    </source>
</evidence>
<keyword evidence="13" id="KW-1185">Reference proteome</keyword>
<protein>
    <recommendedName>
        <fullName evidence="7 10">Adenosine 5'-phosphosulfate reductase</fullName>
        <shortName evidence="10">APS reductase</shortName>
        <ecNumber evidence="6 10">1.8.4.10</ecNumber>
    </recommendedName>
    <alternativeName>
        <fullName evidence="9 10">5'-adenylylsulfate reductase</fullName>
    </alternativeName>
    <alternativeName>
        <fullName evidence="8 10">Thioredoxin-dependent 5'-adenylylsulfate reductase</fullName>
    </alternativeName>
</protein>
<dbReference type="HAMAP" id="MF_00063">
    <property type="entry name" value="CysH"/>
    <property type="match status" value="1"/>
</dbReference>
<dbReference type="SUPFAM" id="SSF52402">
    <property type="entry name" value="Adenine nucleotide alpha hydrolases-like"/>
    <property type="match status" value="1"/>
</dbReference>
<gene>
    <name evidence="12" type="primary">yitB</name>
    <name evidence="10" type="synonym">cysH</name>
    <name evidence="12" type="ORF">GCM10007968_09470</name>
</gene>
<comment type="catalytic activity">
    <reaction evidence="10">
        <text>[thioredoxin]-disulfide + sulfite + AMP + 2 H(+) = adenosine 5'-phosphosulfate + [thioredoxin]-dithiol</text>
        <dbReference type="Rhea" id="RHEA:21976"/>
        <dbReference type="Rhea" id="RHEA-COMP:10698"/>
        <dbReference type="Rhea" id="RHEA-COMP:10700"/>
        <dbReference type="ChEBI" id="CHEBI:15378"/>
        <dbReference type="ChEBI" id="CHEBI:17359"/>
        <dbReference type="ChEBI" id="CHEBI:29950"/>
        <dbReference type="ChEBI" id="CHEBI:50058"/>
        <dbReference type="ChEBI" id="CHEBI:58243"/>
        <dbReference type="ChEBI" id="CHEBI:456215"/>
        <dbReference type="EC" id="1.8.4.10"/>
    </reaction>
</comment>
<feature type="binding site" evidence="10">
    <location>
        <position position="207"/>
    </location>
    <ligand>
        <name>[4Fe-4S] cluster</name>
        <dbReference type="ChEBI" id="CHEBI:49883"/>
    </ligand>
</feature>
<feature type="binding site" evidence="10">
    <location>
        <position position="124"/>
    </location>
    <ligand>
        <name>[4Fe-4S] cluster</name>
        <dbReference type="ChEBI" id="CHEBI:49883"/>
    </ligand>
</feature>
<comment type="function">
    <text evidence="4 10">Catalyzes the formation of sulfite from adenosine 5'-phosphosulfate (APS) using thioredoxin as an electron donor.</text>
</comment>
<feature type="binding site" evidence="10">
    <location>
        <position position="125"/>
    </location>
    <ligand>
        <name>[4Fe-4S] cluster</name>
        <dbReference type="ChEBI" id="CHEBI:49883"/>
    </ligand>
</feature>
<comment type="subcellular location">
    <subcellularLocation>
        <location evidence="10">Cytoplasm</location>
    </subcellularLocation>
</comment>
<evidence type="ECO:0000256" key="1">
    <source>
        <dbReference type="ARBA" id="ARBA00009732"/>
    </source>
</evidence>
<keyword evidence="10" id="KW-0408">Iron</keyword>
<dbReference type="GO" id="GO:0019379">
    <property type="term" value="P:sulfate assimilation, phosphoadenylyl sulfate reduction by phosphoadenylyl-sulfate reductase (thioredoxin)"/>
    <property type="evidence" value="ECO:0007669"/>
    <property type="project" value="UniProtKB-UniRule"/>
</dbReference>
<feature type="active site" description="Nucleophile; cysteine thiosulfonate intermediate" evidence="10">
    <location>
        <position position="233"/>
    </location>
</feature>
<dbReference type="GO" id="GO:0070814">
    <property type="term" value="P:hydrogen sulfide biosynthetic process"/>
    <property type="evidence" value="ECO:0007669"/>
    <property type="project" value="UniProtKB-UniRule"/>
</dbReference>
<dbReference type="NCBIfam" id="TIGR00434">
    <property type="entry name" value="cysH"/>
    <property type="match status" value="1"/>
</dbReference>
<dbReference type="Proteomes" id="UP000654670">
    <property type="component" value="Unassembled WGS sequence"/>
</dbReference>
<dbReference type="FunFam" id="3.40.50.620:FF:000095">
    <property type="entry name" value="Phosphoadenosine phosphosulfate reductase"/>
    <property type="match status" value="1"/>
</dbReference>
<dbReference type="GO" id="GO:0019344">
    <property type="term" value="P:cysteine biosynthetic process"/>
    <property type="evidence" value="ECO:0007669"/>
    <property type="project" value="InterPro"/>
</dbReference>
<keyword evidence="10" id="KW-0479">Metal-binding</keyword>
<evidence type="ECO:0000313" key="12">
    <source>
        <dbReference type="EMBL" id="GGL47488.1"/>
    </source>
</evidence>
<reference evidence="12" key="2">
    <citation type="submission" date="2020-09" db="EMBL/GenBank/DDBJ databases">
        <authorList>
            <person name="Sun Q."/>
            <person name="Ohkuma M."/>
        </authorList>
    </citation>
    <scope>NUCLEOTIDE SEQUENCE</scope>
    <source>
        <strain evidence="12">JCM 15325</strain>
    </source>
</reference>
<dbReference type="PANTHER" id="PTHR46509:SF1">
    <property type="entry name" value="PHOSPHOADENOSINE PHOSPHOSULFATE REDUCTASE"/>
    <property type="match status" value="1"/>
</dbReference>
<accession>A0A917RZ92</accession>
<dbReference type="InterPro" id="IPR004511">
    <property type="entry name" value="PAPS/APS_Rdtase"/>
</dbReference>